<dbReference type="Proteomes" id="UP000070544">
    <property type="component" value="Unassembled WGS sequence"/>
</dbReference>
<organism evidence="1 2">
    <name type="scientific">Gonapodya prolifera (strain JEL478)</name>
    <name type="common">Monoblepharis prolifera</name>
    <dbReference type="NCBI Taxonomy" id="1344416"/>
    <lineage>
        <taxon>Eukaryota</taxon>
        <taxon>Fungi</taxon>
        <taxon>Fungi incertae sedis</taxon>
        <taxon>Chytridiomycota</taxon>
        <taxon>Chytridiomycota incertae sedis</taxon>
        <taxon>Monoblepharidomycetes</taxon>
        <taxon>Monoblepharidales</taxon>
        <taxon>Gonapodyaceae</taxon>
        <taxon>Gonapodya</taxon>
    </lineage>
</organism>
<gene>
    <name evidence="1" type="ORF">M427DRAFT_53035</name>
</gene>
<dbReference type="AlphaFoldDB" id="A0A139ASU7"/>
<feature type="non-terminal residue" evidence="1">
    <location>
        <position position="91"/>
    </location>
</feature>
<accession>A0A139ASU7</accession>
<sequence>MALENRTKAWKYLVWALWIKLCPKRSFPSQEAIQNGVFPRLRKILFQYTMYAGDTLIGGIGYNAEHGVETDDNEDTVSALTGLVQACPISV</sequence>
<evidence type="ECO:0000313" key="1">
    <source>
        <dbReference type="EMBL" id="KXS19633.1"/>
    </source>
</evidence>
<dbReference type="EMBL" id="KQ965738">
    <property type="protein sequence ID" value="KXS19633.1"/>
    <property type="molecule type" value="Genomic_DNA"/>
</dbReference>
<proteinExistence type="predicted"/>
<reference evidence="1 2" key="1">
    <citation type="journal article" date="2015" name="Genome Biol. Evol.">
        <title>Phylogenomic analyses indicate that early fungi evolved digesting cell walls of algal ancestors of land plants.</title>
        <authorList>
            <person name="Chang Y."/>
            <person name="Wang S."/>
            <person name="Sekimoto S."/>
            <person name="Aerts A.L."/>
            <person name="Choi C."/>
            <person name="Clum A."/>
            <person name="LaButti K.M."/>
            <person name="Lindquist E.A."/>
            <person name="Yee Ngan C."/>
            <person name="Ohm R.A."/>
            <person name="Salamov A.A."/>
            <person name="Grigoriev I.V."/>
            <person name="Spatafora J.W."/>
            <person name="Berbee M.L."/>
        </authorList>
    </citation>
    <scope>NUCLEOTIDE SEQUENCE [LARGE SCALE GENOMIC DNA]</scope>
    <source>
        <strain evidence="1 2">JEL478</strain>
    </source>
</reference>
<protein>
    <submittedName>
        <fullName evidence="1">Uncharacterized protein</fullName>
    </submittedName>
</protein>
<keyword evidence="2" id="KW-1185">Reference proteome</keyword>
<evidence type="ECO:0000313" key="2">
    <source>
        <dbReference type="Proteomes" id="UP000070544"/>
    </source>
</evidence>
<name>A0A139ASU7_GONPJ</name>